<keyword evidence="2" id="KW-1185">Reference proteome</keyword>
<proteinExistence type="predicted"/>
<reference evidence="1 2" key="1">
    <citation type="journal article" date="2006" name="Int. J. Syst. Evol. Microbiol.">
        <title>Chryseobacterium piscium sp. nov., isolated from fish of the South Atlantic Ocean off South Africa.</title>
        <authorList>
            <person name="de Beer H."/>
            <person name="Hugo C.J."/>
            <person name="Jooste P.J."/>
            <person name="Vancanneyt M."/>
            <person name="Coenye T."/>
            <person name="Vandamme P."/>
        </authorList>
    </citation>
    <scope>NUCLEOTIDE SEQUENCE [LARGE SCALE GENOMIC DNA]</scope>
    <source>
        <strain evidence="1 2">CCUG 51923</strain>
    </source>
</reference>
<sequence length="216" mass="24960">MDRILAYRNEEGIKNMTTRLEWTKDKVQPYIEKYKTIDLVPELETADLVSLFMKPRNFFVEKLNDGEVFKIGKLTLSPEKVYDMMERPVGLDEFIISLEALNNYIVNRDWVDIYLGNLQHMELVNGQIIPKQSYINEQTELNSYYIETENQHAALVLMNEIKTKLNTLFALGDANKMIRPSVGESYADQIQGIFKGSGTGTERTYEVNLRSVLNGF</sequence>
<dbReference type="Proteomes" id="UP000256512">
    <property type="component" value="Unassembled WGS sequence"/>
</dbReference>
<protein>
    <submittedName>
        <fullName evidence="1">Uncharacterized protein</fullName>
    </submittedName>
</protein>
<name>A0A3D9BB41_9FLAO</name>
<evidence type="ECO:0000313" key="1">
    <source>
        <dbReference type="EMBL" id="REC50810.1"/>
    </source>
</evidence>
<accession>A0A3D9BB41</accession>
<dbReference type="RefSeq" id="WP_115951642.1">
    <property type="nucleotide sequence ID" value="NZ_QNVS01000092.1"/>
</dbReference>
<dbReference type="EMBL" id="QNVS01000092">
    <property type="protein sequence ID" value="REC50810.1"/>
    <property type="molecule type" value="Genomic_DNA"/>
</dbReference>
<organism evidence="1 2">
    <name type="scientific">Chryseobacterium piscium</name>
    <dbReference type="NCBI Taxonomy" id="333702"/>
    <lineage>
        <taxon>Bacteria</taxon>
        <taxon>Pseudomonadati</taxon>
        <taxon>Bacteroidota</taxon>
        <taxon>Flavobacteriia</taxon>
        <taxon>Flavobacteriales</taxon>
        <taxon>Weeksellaceae</taxon>
        <taxon>Chryseobacterium group</taxon>
        <taxon>Chryseobacterium</taxon>
    </lineage>
</organism>
<evidence type="ECO:0000313" key="2">
    <source>
        <dbReference type="Proteomes" id="UP000256512"/>
    </source>
</evidence>
<dbReference type="AlphaFoldDB" id="A0A3D9BB41"/>
<gene>
    <name evidence="1" type="ORF">DRF62_18625</name>
</gene>
<comment type="caution">
    <text evidence="1">The sequence shown here is derived from an EMBL/GenBank/DDBJ whole genome shotgun (WGS) entry which is preliminary data.</text>
</comment>